<dbReference type="AlphaFoldDB" id="A0A6J6I7R2"/>
<sequence length="179" mass="19823">MNARRRVCILQVVNQLLEVFNGIDVVVRRRTNESDARSGVTSLCNPWIHLVSGKLSTFAWLCTLGHLDLNVISVHQVFTGHTEATRSHLLDCRTLGVTVCHGRETLGVFAAFTGVALCTHSVHCDCQVLMCFCGNRAVTHCTRRETLHDFRNGLHFINGDGGTHACTQFKKSAQCCKTL</sequence>
<accession>A0A6J6I7R2</accession>
<gene>
    <name evidence="1" type="ORF">UFOPK1874_00764</name>
</gene>
<proteinExistence type="predicted"/>
<protein>
    <submittedName>
        <fullName evidence="1">Unannotated protein</fullName>
    </submittedName>
</protein>
<organism evidence="1">
    <name type="scientific">freshwater metagenome</name>
    <dbReference type="NCBI Taxonomy" id="449393"/>
    <lineage>
        <taxon>unclassified sequences</taxon>
        <taxon>metagenomes</taxon>
        <taxon>ecological metagenomes</taxon>
    </lineage>
</organism>
<evidence type="ECO:0000313" key="1">
    <source>
        <dbReference type="EMBL" id="CAB4616788.1"/>
    </source>
</evidence>
<name>A0A6J6I7R2_9ZZZZ</name>
<reference evidence="1" key="1">
    <citation type="submission" date="2020-05" db="EMBL/GenBank/DDBJ databases">
        <authorList>
            <person name="Chiriac C."/>
            <person name="Salcher M."/>
            <person name="Ghai R."/>
            <person name="Kavagutti S V."/>
        </authorList>
    </citation>
    <scope>NUCLEOTIDE SEQUENCE</scope>
</reference>
<dbReference type="EMBL" id="CAEZUX010000079">
    <property type="protein sequence ID" value="CAB4616788.1"/>
    <property type="molecule type" value="Genomic_DNA"/>
</dbReference>